<proteinExistence type="predicted"/>
<dbReference type="AlphaFoldDB" id="A0A139GWA7"/>
<feature type="compositionally biased region" description="Low complexity" evidence="1">
    <location>
        <begin position="1"/>
        <end position="36"/>
    </location>
</feature>
<comment type="caution">
    <text evidence="2">The sequence shown here is derived from an EMBL/GenBank/DDBJ whole genome shotgun (WGS) entry which is preliminary data.</text>
</comment>
<dbReference type="EMBL" id="LFZN01000286">
    <property type="protein sequence ID" value="KXS94470.1"/>
    <property type="molecule type" value="Genomic_DNA"/>
</dbReference>
<protein>
    <submittedName>
        <fullName evidence="2">Uncharacterized protein</fullName>
    </submittedName>
</protein>
<evidence type="ECO:0000313" key="3">
    <source>
        <dbReference type="Proteomes" id="UP000070133"/>
    </source>
</evidence>
<evidence type="ECO:0000256" key="1">
    <source>
        <dbReference type="SAM" id="MobiDB-lite"/>
    </source>
</evidence>
<name>A0A139GWA7_9PEZI</name>
<keyword evidence="3" id="KW-1185">Reference proteome</keyword>
<sequence length="175" mass="19738">MNPQARQQQPAAAQVPPDQPQRRNAQARTQRLTAAAGNHANETPTEFGNGRYDKLASKLIRAENKYAPSETSSRLLMHENTMDEKMILLLARRSHRQLRMIFNNKLSQHTIRGAPERLREPSGARKAMDPVIYSNYIVTKDGLGLPMGEFRKLLAAVELVTTRIVSPGNQRRRGD</sequence>
<feature type="region of interest" description="Disordered" evidence="1">
    <location>
        <begin position="1"/>
        <end position="50"/>
    </location>
</feature>
<accession>A0A139GWA7</accession>
<reference evidence="2 3" key="1">
    <citation type="submission" date="2015-07" db="EMBL/GenBank/DDBJ databases">
        <title>Comparative genomics of the Sigatoka disease complex on banana suggests a link between parallel evolutionary changes in Pseudocercospora fijiensis and Pseudocercospora eumusae and increased virulence on the banana host.</title>
        <authorList>
            <person name="Chang T.-C."/>
            <person name="Salvucci A."/>
            <person name="Crous P.W."/>
            <person name="Stergiopoulos I."/>
        </authorList>
    </citation>
    <scope>NUCLEOTIDE SEQUENCE [LARGE SCALE GENOMIC DNA]</scope>
    <source>
        <strain evidence="2 3">CBS 114824</strain>
    </source>
</reference>
<evidence type="ECO:0000313" key="2">
    <source>
        <dbReference type="EMBL" id="KXS94470.1"/>
    </source>
</evidence>
<gene>
    <name evidence="2" type="ORF">AC578_6809</name>
</gene>
<dbReference type="Proteomes" id="UP000070133">
    <property type="component" value="Unassembled WGS sequence"/>
</dbReference>
<organism evidence="2 3">
    <name type="scientific">Pseudocercospora eumusae</name>
    <dbReference type="NCBI Taxonomy" id="321146"/>
    <lineage>
        <taxon>Eukaryota</taxon>
        <taxon>Fungi</taxon>
        <taxon>Dikarya</taxon>
        <taxon>Ascomycota</taxon>
        <taxon>Pezizomycotina</taxon>
        <taxon>Dothideomycetes</taxon>
        <taxon>Dothideomycetidae</taxon>
        <taxon>Mycosphaerellales</taxon>
        <taxon>Mycosphaerellaceae</taxon>
        <taxon>Pseudocercospora</taxon>
    </lineage>
</organism>